<comment type="function">
    <text evidence="5">Key component of the cytosolic iron-sulfur protein assembly (CIA) complex, a multiprotein complex that mediates the incorporation of iron-sulfur cluster into apoproteins specifically involved in DNA metabolism and genomic integrity. In the CIA complex, MMS19 acts as an adapter between early-acting CIA components and a subset of cellular target iron-sulfur proteins.</text>
</comment>
<keyword evidence="5" id="KW-0206">Cytoskeleton</keyword>
<evidence type="ECO:0000313" key="9">
    <source>
        <dbReference type="Proteomes" id="UP001372834"/>
    </source>
</evidence>
<dbReference type="AlphaFoldDB" id="A0AAN8PWB7"/>
<evidence type="ECO:0000313" key="8">
    <source>
        <dbReference type="EMBL" id="KAK6638632.1"/>
    </source>
</evidence>
<proteinExistence type="inferred from homology"/>
<evidence type="ECO:0000259" key="6">
    <source>
        <dbReference type="Pfam" id="PF12460"/>
    </source>
</evidence>
<comment type="caution">
    <text evidence="8">The sequence shown here is derived from an EMBL/GenBank/DDBJ whole genome shotgun (WGS) entry which is preliminary data.</text>
</comment>
<keyword evidence="5" id="KW-0227">DNA damage</keyword>
<reference evidence="8 9" key="1">
    <citation type="submission" date="2023-10" db="EMBL/GenBank/DDBJ databases">
        <title>Genomes of two closely related lineages of the louse Polyplax serrata with different host specificities.</title>
        <authorList>
            <person name="Martinu J."/>
            <person name="Tarabai H."/>
            <person name="Stefka J."/>
            <person name="Hypsa V."/>
        </authorList>
    </citation>
    <scope>NUCLEOTIDE SEQUENCE [LARGE SCALE GENOMIC DNA]</scope>
    <source>
        <strain evidence="8">HR10_N</strain>
    </source>
</reference>
<gene>
    <name evidence="8" type="ORF">RUM43_006899</name>
</gene>
<evidence type="ECO:0000259" key="7">
    <source>
        <dbReference type="Pfam" id="PF14500"/>
    </source>
</evidence>
<dbReference type="SUPFAM" id="SSF48371">
    <property type="entry name" value="ARM repeat"/>
    <property type="match status" value="1"/>
</dbReference>
<dbReference type="InterPro" id="IPR029240">
    <property type="entry name" value="MMS19_N"/>
</dbReference>
<dbReference type="GO" id="GO:0016226">
    <property type="term" value="P:iron-sulfur cluster assembly"/>
    <property type="evidence" value="ECO:0007669"/>
    <property type="project" value="UniProtKB-UniRule"/>
</dbReference>
<keyword evidence="3" id="KW-0677">Repeat</keyword>
<evidence type="ECO:0000256" key="1">
    <source>
        <dbReference type="ARBA" id="ARBA00004123"/>
    </source>
</evidence>
<dbReference type="Proteomes" id="UP001372834">
    <property type="component" value="Unassembled WGS sequence"/>
</dbReference>
<keyword evidence="5" id="KW-0963">Cytoplasm</keyword>
<dbReference type="GO" id="GO:0005819">
    <property type="term" value="C:spindle"/>
    <property type="evidence" value="ECO:0007669"/>
    <property type="project" value="UniProtKB-SubCell"/>
</dbReference>
<evidence type="ECO:0000256" key="4">
    <source>
        <dbReference type="ARBA" id="ARBA00023242"/>
    </source>
</evidence>
<dbReference type="InterPro" id="IPR024687">
    <property type="entry name" value="MMS19_C"/>
</dbReference>
<organism evidence="8 9">
    <name type="scientific">Polyplax serrata</name>
    <name type="common">Common mouse louse</name>
    <dbReference type="NCBI Taxonomy" id="468196"/>
    <lineage>
        <taxon>Eukaryota</taxon>
        <taxon>Metazoa</taxon>
        <taxon>Ecdysozoa</taxon>
        <taxon>Arthropoda</taxon>
        <taxon>Hexapoda</taxon>
        <taxon>Insecta</taxon>
        <taxon>Pterygota</taxon>
        <taxon>Neoptera</taxon>
        <taxon>Paraneoptera</taxon>
        <taxon>Psocodea</taxon>
        <taxon>Troctomorpha</taxon>
        <taxon>Phthiraptera</taxon>
        <taxon>Anoplura</taxon>
        <taxon>Polyplacidae</taxon>
        <taxon>Polyplax</taxon>
    </lineage>
</organism>
<dbReference type="PANTHER" id="PTHR12891:SF0">
    <property type="entry name" value="MMS19 NUCLEOTIDE EXCISION REPAIR PROTEIN HOMOLOG"/>
    <property type="match status" value="1"/>
</dbReference>
<dbReference type="EMBL" id="JAWJWE010000003">
    <property type="protein sequence ID" value="KAK6638632.1"/>
    <property type="molecule type" value="Genomic_DNA"/>
</dbReference>
<feature type="domain" description="MMS19 N-terminal" evidence="7">
    <location>
        <begin position="42"/>
        <end position="302"/>
    </location>
</feature>
<dbReference type="Pfam" id="PF12460">
    <property type="entry name" value="MMS19_C"/>
    <property type="match status" value="1"/>
</dbReference>
<keyword evidence="4 5" id="KW-0539">Nucleus</keyword>
<keyword evidence="5" id="KW-0234">DNA repair</keyword>
<dbReference type="GO" id="GO:0006281">
    <property type="term" value="P:DNA repair"/>
    <property type="evidence" value="ECO:0007669"/>
    <property type="project" value="UniProtKB-UniRule"/>
</dbReference>
<protein>
    <recommendedName>
        <fullName evidence="5">MMS19 nucleotide excision repair protein</fullName>
    </recommendedName>
</protein>
<comment type="similarity">
    <text evidence="2 5">Belongs to the MET18/MMS19 family.</text>
</comment>
<sequence>MDDPNFLGNLNESLTTKSVDEIKYEHIVSELSCGKIKFLTVVESLQEVLTHETVNIRERGVDFLARIMTQISQDLLNCSEITAIVNFYCDCLKGHHSFIPATIKGLLAIVKMKNTTKADILKILVHLFQHVNCGTQLQIDRFNLHNLLESVVVNHLQDIKQMGPDFVFGLISFIEGETDPKCLHHIFKFLPAFIAEFDLGHLSEELFEVLSCYFPVDFNAAAKDDTKISRDDLAEGLQQCLTANESFSVQCLPIIFEKLDSNFRVAKLDSYKLLQKCSQMIGVENIESHLTEFWKLVQKDVLPGQDKEVCEAGLSALTHVVSLLSKHKSNKDILVKFLGDIIGAIKSLASKVDENMFQPAISVLVATSVQSKIAANNVLLFIKPFYQIGDTKASLELKIILTSFLPFLKLCSTHKLYQSDDTEVLSSYKALVNLYISSAMYDDYDIRKIAYSGVSIMIPDYSQEAREKLYEVVVHNIKTNEDIKKSKEFLNVIRVLAQYHPEELHMLLFDHMKISPHQLEPYTAGYLWAVSLLADHPSFTSFTVPVLLEFVVNSQNYELGLESLLNACEYAKEMNSIHFYKEVHKKHEALKQLISWWQNNCCLDGKTLLDLSKSIALITRYQDSAEQQIIVDNFTQLLTNNLGMGEGDCNSTIGNNLTLKIDQNVVIIEAVLGSVRPEVVIPDISTIRNLLLSTVLSSPNENTRLHSSRLLASIINKSEESVASDILNHTFETIYSELDKPTELSLKSSCAFLFTWMIKGVMLRGKPSFEECLFKWFDMLGREDVGEHIAEGFQVVLQDEEMYLNFESHCNVRVLYRQRIFGYFSKLLKMYENCKEAAKENYLLALARLLQGTPKHLIQAEISSVTLLLLKCLSSDKSDIILTALGITKDLLEVKETILGDRIVSFVPNLLRLSTFETNMKIRMEALRCLFFYASYATFILLPFKTKVVHDLEICLDDKKRLVRREAVKSRCRWFLVGAPGEDIVQSL</sequence>
<dbReference type="Pfam" id="PF14500">
    <property type="entry name" value="MMS19_N"/>
    <property type="match status" value="1"/>
</dbReference>
<dbReference type="PANTHER" id="PTHR12891">
    <property type="entry name" value="DNA REPAIR/TRANSCRIPTION PROTEIN MET18/MMS19"/>
    <property type="match status" value="1"/>
</dbReference>
<dbReference type="GO" id="GO:0097361">
    <property type="term" value="C:cytosolic [4Fe-4S] assembly targeting complex"/>
    <property type="evidence" value="ECO:0007669"/>
    <property type="project" value="UniProtKB-UniRule"/>
</dbReference>
<feature type="domain" description="MMS19 C-terminal" evidence="6">
    <location>
        <begin position="601"/>
        <end position="931"/>
    </location>
</feature>
<dbReference type="InterPro" id="IPR016024">
    <property type="entry name" value="ARM-type_fold"/>
</dbReference>
<evidence type="ECO:0000256" key="2">
    <source>
        <dbReference type="ARBA" id="ARBA00009340"/>
    </source>
</evidence>
<dbReference type="Gene3D" id="1.25.10.10">
    <property type="entry name" value="Leucine-rich Repeat Variant"/>
    <property type="match status" value="1"/>
</dbReference>
<comment type="subcellular location">
    <subcellularLocation>
        <location evidence="5">Cytoplasm</location>
        <location evidence="5">Cytoskeleton</location>
        <location evidence="5">Spindle</location>
    </subcellularLocation>
    <subcellularLocation>
        <location evidence="1 5">Nucleus</location>
    </subcellularLocation>
</comment>
<dbReference type="InterPro" id="IPR039920">
    <property type="entry name" value="MMS19"/>
</dbReference>
<comment type="subunit">
    <text evidence="5">Component of the CIA complex.</text>
</comment>
<name>A0AAN8PWB7_POLSC</name>
<dbReference type="InterPro" id="IPR011989">
    <property type="entry name" value="ARM-like"/>
</dbReference>
<dbReference type="GO" id="GO:0005634">
    <property type="term" value="C:nucleus"/>
    <property type="evidence" value="ECO:0007669"/>
    <property type="project" value="UniProtKB-SubCell"/>
</dbReference>
<evidence type="ECO:0000256" key="3">
    <source>
        <dbReference type="ARBA" id="ARBA00022737"/>
    </source>
</evidence>
<dbReference type="GO" id="GO:0051604">
    <property type="term" value="P:protein maturation"/>
    <property type="evidence" value="ECO:0007669"/>
    <property type="project" value="UniProtKB-UniRule"/>
</dbReference>
<evidence type="ECO:0000256" key="5">
    <source>
        <dbReference type="RuleBase" id="RU367072"/>
    </source>
</evidence>
<accession>A0AAN8PWB7</accession>